<dbReference type="NCBIfam" id="NF002677">
    <property type="entry name" value="PRK02406.1"/>
    <property type="match status" value="1"/>
</dbReference>
<dbReference type="OrthoDB" id="9808813at2"/>
<evidence type="ECO:0000256" key="3">
    <source>
        <dbReference type="ARBA" id="ARBA00022679"/>
    </source>
</evidence>
<keyword evidence="6 13" id="KW-0479">Metal-binding</keyword>
<keyword evidence="7 13" id="KW-0227">DNA damage</keyword>
<dbReference type="Pfam" id="PF11798">
    <property type="entry name" value="IMS_HHH"/>
    <property type="match status" value="1"/>
</dbReference>
<evidence type="ECO:0000313" key="16">
    <source>
        <dbReference type="Proteomes" id="UP000199612"/>
    </source>
</evidence>
<dbReference type="Proteomes" id="UP000199612">
    <property type="component" value="Unassembled WGS sequence"/>
</dbReference>
<dbReference type="GO" id="GO:0005829">
    <property type="term" value="C:cytosol"/>
    <property type="evidence" value="ECO:0007669"/>
    <property type="project" value="TreeGrafter"/>
</dbReference>
<evidence type="ECO:0000256" key="5">
    <source>
        <dbReference type="ARBA" id="ARBA00022705"/>
    </source>
</evidence>
<dbReference type="InterPro" id="IPR001126">
    <property type="entry name" value="UmuC"/>
</dbReference>
<dbReference type="PANTHER" id="PTHR11076:SF33">
    <property type="entry name" value="DNA POLYMERASE KAPPA"/>
    <property type="match status" value="1"/>
</dbReference>
<dbReference type="Gene3D" id="3.30.70.270">
    <property type="match status" value="1"/>
</dbReference>
<dbReference type="Pfam" id="PF11799">
    <property type="entry name" value="IMS_C"/>
    <property type="match status" value="1"/>
</dbReference>
<proteinExistence type="inferred from homology"/>
<evidence type="ECO:0000256" key="8">
    <source>
        <dbReference type="ARBA" id="ARBA00022842"/>
    </source>
</evidence>
<dbReference type="PROSITE" id="PS50173">
    <property type="entry name" value="UMUC"/>
    <property type="match status" value="1"/>
</dbReference>
<evidence type="ECO:0000256" key="12">
    <source>
        <dbReference type="ARBA" id="ARBA00049244"/>
    </source>
</evidence>
<keyword evidence="16" id="KW-1185">Reference proteome</keyword>
<dbReference type="GO" id="GO:0003684">
    <property type="term" value="F:damaged DNA binding"/>
    <property type="evidence" value="ECO:0007669"/>
    <property type="project" value="InterPro"/>
</dbReference>
<evidence type="ECO:0000256" key="7">
    <source>
        <dbReference type="ARBA" id="ARBA00022763"/>
    </source>
</evidence>
<name>A0A1I1EE77_9LACT</name>
<dbReference type="SUPFAM" id="SSF100879">
    <property type="entry name" value="Lesion bypass DNA polymerase (Y-family), little finger domain"/>
    <property type="match status" value="1"/>
</dbReference>
<dbReference type="FunFam" id="3.30.1490.100:FF:000004">
    <property type="entry name" value="DNA polymerase IV"/>
    <property type="match status" value="1"/>
</dbReference>
<feature type="active site" evidence="13">
    <location>
        <position position="122"/>
    </location>
</feature>
<keyword evidence="5 13" id="KW-0235">DNA replication</keyword>
<keyword evidence="11 13" id="KW-0234">DNA repair</keyword>
<organism evidence="15 16">
    <name type="scientific">Alkalibacterium subtropicum</name>
    <dbReference type="NCBI Taxonomy" id="753702"/>
    <lineage>
        <taxon>Bacteria</taxon>
        <taxon>Bacillati</taxon>
        <taxon>Bacillota</taxon>
        <taxon>Bacilli</taxon>
        <taxon>Lactobacillales</taxon>
        <taxon>Carnobacteriaceae</taxon>
        <taxon>Alkalibacterium</taxon>
    </lineage>
</organism>
<keyword evidence="13" id="KW-0963">Cytoplasm</keyword>
<dbReference type="Pfam" id="PF00817">
    <property type="entry name" value="IMS"/>
    <property type="match status" value="1"/>
</dbReference>
<keyword evidence="2 13" id="KW-0515">Mutator protein</keyword>
<gene>
    <name evidence="13" type="primary">dinB</name>
    <name evidence="15" type="ORF">SAMN04488102_10127</name>
</gene>
<dbReference type="InterPro" id="IPR024728">
    <property type="entry name" value="PolY_HhH_motif"/>
</dbReference>
<feature type="binding site" evidence="13">
    <location>
        <position position="121"/>
    </location>
    <ligand>
        <name>Mg(2+)</name>
        <dbReference type="ChEBI" id="CHEBI:18420"/>
    </ligand>
</feature>
<evidence type="ECO:0000256" key="6">
    <source>
        <dbReference type="ARBA" id="ARBA00022723"/>
    </source>
</evidence>
<dbReference type="AlphaFoldDB" id="A0A1I1EE77"/>
<comment type="subunit">
    <text evidence="13">Monomer.</text>
</comment>
<comment type="function">
    <text evidence="13">Poorly processive, error-prone DNA polymerase involved in untargeted mutagenesis. Copies undamaged DNA at stalled replication forks, which arise in vivo from mismatched or misaligned primer ends. These misaligned primers can be extended by PolIV. Exhibits no 3'-5' exonuclease (proofreading) activity. May be involved in translesional synthesis, in conjunction with the beta clamp from PolIII.</text>
</comment>
<dbReference type="InterPro" id="IPR022880">
    <property type="entry name" value="DNApol_IV"/>
</dbReference>
<dbReference type="GO" id="GO:0000287">
    <property type="term" value="F:magnesium ion binding"/>
    <property type="evidence" value="ECO:0007669"/>
    <property type="project" value="UniProtKB-UniRule"/>
</dbReference>
<sequence length="382" mass="43749">MRYGILTFDEPKKDTSRKIIHIDMDAFYASVEIREDPSLKSKPVVIARHPRDTGGRGVVTTANYEARKYGIHSAMSAQKAFELCPKALFVPPHFELYREASSKMHQIFRRYTDKIQPLSLDEAYLDVTTNHIDQKSATLIAERIRKEIHSELNLTCSAGVSYNKFLAKLASDYNKPNGITVIPPDKAHEFLIHLPIEKYHGVGEKSVEKMHAAGIFNGQDLFDKEELELVKHFGKMGHSLYRKVRGIDNSEVKNDREPKSIGKESTFTHNLTSDNEVIGALRELSAKVMKNMNKKQKHGKTVVLKIRYEDFQTYTRRRTFPDYIDNEEELFQIAVSIWEEESLDLSVRLLGITVTGLDSVVYENIPLPLWKSYTAERNAESK</sequence>
<comment type="similarity">
    <text evidence="1 13">Belongs to the DNA polymerase type-Y family.</text>
</comment>
<dbReference type="RefSeq" id="WP_091527681.1">
    <property type="nucleotide sequence ID" value="NZ_FOLT01000001.1"/>
</dbReference>
<comment type="subcellular location">
    <subcellularLocation>
        <location evidence="13">Cytoplasm</location>
    </subcellularLocation>
</comment>
<evidence type="ECO:0000256" key="9">
    <source>
        <dbReference type="ARBA" id="ARBA00022932"/>
    </source>
</evidence>
<evidence type="ECO:0000313" key="15">
    <source>
        <dbReference type="EMBL" id="SFB83223.1"/>
    </source>
</evidence>
<dbReference type="InterPro" id="IPR043502">
    <property type="entry name" value="DNA/RNA_pol_sf"/>
</dbReference>
<evidence type="ECO:0000256" key="13">
    <source>
        <dbReference type="HAMAP-Rule" id="MF_01113"/>
    </source>
</evidence>
<evidence type="ECO:0000256" key="4">
    <source>
        <dbReference type="ARBA" id="ARBA00022695"/>
    </source>
</evidence>
<dbReference type="InterPro" id="IPR036775">
    <property type="entry name" value="DNA_pol_Y-fam_lit_finger_sf"/>
</dbReference>
<dbReference type="PANTHER" id="PTHR11076">
    <property type="entry name" value="DNA REPAIR POLYMERASE UMUC / TRANSFERASE FAMILY MEMBER"/>
    <property type="match status" value="1"/>
</dbReference>
<dbReference type="EC" id="2.7.7.7" evidence="13"/>
<feature type="site" description="Substrate discrimination" evidence="13">
    <location>
        <position position="28"/>
    </location>
</feature>
<dbReference type="HAMAP" id="MF_01113">
    <property type="entry name" value="DNApol_IV"/>
    <property type="match status" value="1"/>
</dbReference>
<dbReference type="GO" id="GO:0042276">
    <property type="term" value="P:error-prone translesion synthesis"/>
    <property type="evidence" value="ECO:0007669"/>
    <property type="project" value="TreeGrafter"/>
</dbReference>
<dbReference type="GO" id="GO:0006281">
    <property type="term" value="P:DNA repair"/>
    <property type="evidence" value="ECO:0007669"/>
    <property type="project" value="UniProtKB-UniRule"/>
</dbReference>
<dbReference type="NCBIfam" id="NF010731">
    <property type="entry name" value="PRK14133.1"/>
    <property type="match status" value="1"/>
</dbReference>
<accession>A0A1I1EE77</accession>
<dbReference type="STRING" id="753702.SAMN04488102_10127"/>
<protein>
    <recommendedName>
        <fullName evidence="13">DNA polymerase IV</fullName>
        <shortName evidence="13">Pol IV</shortName>
        <ecNumber evidence="13">2.7.7.7</ecNumber>
    </recommendedName>
</protein>
<dbReference type="GO" id="GO:0009432">
    <property type="term" value="P:SOS response"/>
    <property type="evidence" value="ECO:0007669"/>
    <property type="project" value="TreeGrafter"/>
</dbReference>
<evidence type="ECO:0000256" key="1">
    <source>
        <dbReference type="ARBA" id="ARBA00010945"/>
    </source>
</evidence>
<evidence type="ECO:0000259" key="14">
    <source>
        <dbReference type="PROSITE" id="PS50173"/>
    </source>
</evidence>
<evidence type="ECO:0000256" key="2">
    <source>
        <dbReference type="ARBA" id="ARBA00022457"/>
    </source>
</evidence>
<keyword evidence="3 13" id="KW-0808">Transferase</keyword>
<keyword evidence="9 13" id="KW-0239">DNA-directed DNA polymerase</keyword>
<comment type="catalytic activity">
    <reaction evidence="12 13">
        <text>DNA(n) + a 2'-deoxyribonucleoside 5'-triphosphate = DNA(n+1) + diphosphate</text>
        <dbReference type="Rhea" id="RHEA:22508"/>
        <dbReference type="Rhea" id="RHEA-COMP:17339"/>
        <dbReference type="Rhea" id="RHEA-COMP:17340"/>
        <dbReference type="ChEBI" id="CHEBI:33019"/>
        <dbReference type="ChEBI" id="CHEBI:61560"/>
        <dbReference type="ChEBI" id="CHEBI:173112"/>
        <dbReference type="EC" id="2.7.7.7"/>
    </reaction>
</comment>
<dbReference type="CDD" id="cd03586">
    <property type="entry name" value="PolY_Pol_IV_kappa"/>
    <property type="match status" value="1"/>
</dbReference>
<dbReference type="Gene3D" id="3.30.1490.100">
    <property type="entry name" value="DNA polymerase, Y-family, little finger domain"/>
    <property type="match status" value="1"/>
</dbReference>
<feature type="binding site" evidence="13">
    <location>
        <position position="23"/>
    </location>
    <ligand>
        <name>Mg(2+)</name>
        <dbReference type="ChEBI" id="CHEBI:18420"/>
    </ligand>
</feature>
<keyword evidence="4 13" id="KW-0548">Nucleotidyltransferase</keyword>
<dbReference type="EMBL" id="FOLT01000001">
    <property type="protein sequence ID" value="SFB83223.1"/>
    <property type="molecule type" value="Genomic_DNA"/>
</dbReference>
<keyword evidence="8 13" id="KW-0460">Magnesium</keyword>
<dbReference type="GO" id="GO:0006261">
    <property type="term" value="P:DNA-templated DNA replication"/>
    <property type="evidence" value="ECO:0007669"/>
    <property type="project" value="UniProtKB-UniRule"/>
</dbReference>
<dbReference type="InterPro" id="IPR043128">
    <property type="entry name" value="Rev_trsase/Diguanyl_cyclase"/>
</dbReference>
<feature type="domain" description="UmuC" evidence="14">
    <location>
        <begin position="19"/>
        <end position="203"/>
    </location>
</feature>
<dbReference type="InterPro" id="IPR050116">
    <property type="entry name" value="DNA_polymerase-Y"/>
</dbReference>
<reference evidence="16" key="1">
    <citation type="submission" date="2016-10" db="EMBL/GenBank/DDBJ databases">
        <authorList>
            <person name="Varghese N."/>
            <person name="Submissions S."/>
        </authorList>
    </citation>
    <scope>NUCLEOTIDE SEQUENCE [LARGE SCALE GENOMIC DNA]</scope>
    <source>
        <strain evidence="16">DSM 23664</strain>
    </source>
</reference>
<keyword evidence="10 13" id="KW-0238">DNA-binding</keyword>
<evidence type="ECO:0000256" key="11">
    <source>
        <dbReference type="ARBA" id="ARBA00023204"/>
    </source>
</evidence>
<dbReference type="InterPro" id="IPR017961">
    <property type="entry name" value="DNA_pol_Y-fam_little_finger"/>
</dbReference>
<dbReference type="SUPFAM" id="SSF56672">
    <property type="entry name" value="DNA/RNA polymerases"/>
    <property type="match status" value="1"/>
</dbReference>
<dbReference type="GO" id="GO:0003887">
    <property type="term" value="F:DNA-directed DNA polymerase activity"/>
    <property type="evidence" value="ECO:0007669"/>
    <property type="project" value="UniProtKB-UniRule"/>
</dbReference>
<dbReference type="Gene3D" id="1.10.150.20">
    <property type="entry name" value="5' to 3' exonuclease, C-terminal subdomain"/>
    <property type="match status" value="1"/>
</dbReference>
<comment type="cofactor">
    <cofactor evidence="13">
        <name>Mg(2+)</name>
        <dbReference type="ChEBI" id="CHEBI:18420"/>
    </cofactor>
    <text evidence="13">Binds 2 magnesium ions per subunit.</text>
</comment>
<evidence type="ECO:0000256" key="10">
    <source>
        <dbReference type="ARBA" id="ARBA00023125"/>
    </source>
</evidence>
<dbReference type="Gene3D" id="3.40.1170.60">
    <property type="match status" value="1"/>
</dbReference>